<organism evidence="1 2">
    <name type="scientific">Afipia massiliensis</name>
    <dbReference type="NCBI Taxonomy" id="211460"/>
    <lineage>
        <taxon>Bacteria</taxon>
        <taxon>Pseudomonadati</taxon>
        <taxon>Pseudomonadota</taxon>
        <taxon>Alphaproteobacteria</taxon>
        <taxon>Hyphomicrobiales</taxon>
        <taxon>Nitrobacteraceae</taxon>
        <taxon>Afipia</taxon>
    </lineage>
</organism>
<gene>
    <name evidence="1" type="ORF">HNQ36_005312</name>
</gene>
<evidence type="ECO:0000313" key="1">
    <source>
        <dbReference type="EMBL" id="MBB5055301.1"/>
    </source>
</evidence>
<accession>A0A840NCB6</accession>
<reference evidence="1 2" key="1">
    <citation type="submission" date="2020-08" db="EMBL/GenBank/DDBJ databases">
        <title>Genomic Encyclopedia of Type Strains, Phase IV (KMG-IV): sequencing the most valuable type-strain genomes for metagenomic binning, comparative biology and taxonomic classification.</title>
        <authorList>
            <person name="Goeker M."/>
        </authorList>
    </citation>
    <scope>NUCLEOTIDE SEQUENCE [LARGE SCALE GENOMIC DNA]</scope>
    <source>
        <strain evidence="1 2">DSM 17498</strain>
    </source>
</reference>
<name>A0A840NCB6_9BRAD</name>
<dbReference type="AlphaFoldDB" id="A0A840NCB6"/>
<dbReference type="EMBL" id="JACHIJ010000015">
    <property type="protein sequence ID" value="MBB5055301.1"/>
    <property type="molecule type" value="Genomic_DNA"/>
</dbReference>
<sequence>MFTQTVLALVLLSHAVAAWAIPIIALQVQPESTS</sequence>
<comment type="caution">
    <text evidence="1">The sequence shown here is derived from an EMBL/GenBank/DDBJ whole genome shotgun (WGS) entry which is preliminary data.</text>
</comment>
<protein>
    <submittedName>
        <fullName evidence="1">Uncharacterized protein</fullName>
    </submittedName>
</protein>
<evidence type="ECO:0000313" key="2">
    <source>
        <dbReference type="Proteomes" id="UP000521227"/>
    </source>
</evidence>
<dbReference type="Proteomes" id="UP000521227">
    <property type="component" value="Unassembled WGS sequence"/>
</dbReference>
<proteinExistence type="predicted"/>